<evidence type="ECO:0000256" key="1">
    <source>
        <dbReference type="SAM" id="SignalP"/>
    </source>
</evidence>
<gene>
    <name evidence="2" type="ORF">NCTC13456_00061</name>
</gene>
<sequence length="489" mass="53411">MVNTKNMKKVLLVFTLMATAIFVKSQVGIGTNSPKATLDITAANSSGTSATAEGIIIPRVDRQRAQSMQNVEKSTIIYVNNITTGTQTGTAINIDTEGFYHFSGTAWIKLPDAVQTLEQTYWKAQALSTSPKNGDVLNKSASSSELVDVDIYQKGKVGIGYNSNFDIDFESNPTQKQLEVGGDFRAVYSVPGALKTDPPKRYLGIETNSGTMPSGFSSNGNLFYSSKNKNINDFMTPTIDAEGNLIIQDNGGIALVSRKGASSTLKLNSLDVKEGMISFGMASGFQSAFYDKYVNVELTLDGFSVIDWLNTDAQFGLDFTKKKFYIGDFSLNKTHYYFPQTRPTKDKQILEYSQATESLEWVDGGSSSASPKFFYMPSIVLPTTASGVTDYVTYNSADGTFSVDLYAIYKAQFDAPIKSSNGTSTGLAGFVLARDKYEYHIIYADKTVFPHANIVFSTTAGEEGKFTYKVDPNAIVRNGSFMNIVLKVK</sequence>
<dbReference type="STRING" id="343874.GCA_000805695_00774"/>
<evidence type="ECO:0008006" key="4">
    <source>
        <dbReference type="Google" id="ProtNLM"/>
    </source>
</evidence>
<keyword evidence="1" id="KW-0732">Signal</keyword>
<protein>
    <recommendedName>
        <fullName evidence="4">DUF4374 domain-containing protein</fullName>
    </recommendedName>
</protein>
<feature type="chain" id="PRO_5016987076" description="DUF4374 domain-containing protein" evidence="1">
    <location>
        <begin position="26"/>
        <end position="489"/>
    </location>
</feature>
<dbReference type="AlphaFoldDB" id="A0A376FX07"/>
<evidence type="ECO:0000313" key="2">
    <source>
        <dbReference type="EMBL" id="STD52849.1"/>
    </source>
</evidence>
<evidence type="ECO:0000313" key="3">
    <source>
        <dbReference type="Proteomes" id="UP000254737"/>
    </source>
</evidence>
<dbReference type="Proteomes" id="UP000254737">
    <property type="component" value="Unassembled WGS sequence"/>
</dbReference>
<reference evidence="2 3" key="1">
    <citation type="submission" date="2018-06" db="EMBL/GenBank/DDBJ databases">
        <authorList>
            <consortium name="Pathogen Informatics"/>
            <person name="Doyle S."/>
        </authorList>
    </citation>
    <scope>NUCLEOTIDE SEQUENCE [LARGE SCALE GENOMIC DNA]</scope>
    <source>
        <strain evidence="2 3">NCTC13456</strain>
    </source>
</reference>
<organism evidence="2 3">
    <name type="scientific">Empedobacter falsenii</name>
    <dbReference type="NCBI Taxonomy" id="343874"/>
    <lineage>
        <taxon>Bacteria</taxon>
        <taxon>Pseudomonadati</taxon>
        <taxon>Bacteroidota</taxon>
        <taxon>Flavobacteriia</taxon>
        <taxon>Flavobacteriales</taxon>
        <taxon>Weeksellaceae</taxon>
        <taxon>Empedobacter</taxon>
    </lineage>
</organism>
<dbReference type="EMBL" id="UFXS01000001">
    <property type="protein sequence ID" value="STD52849.1"/>
    <property type="molecule type" value="Genomic_DNA"/>
</dbReference>
<accession>A0A376FX07</accession>
<feature type="signal peptide" evidence="1">
    <location>
        <begin position="1"/>
        <end position="25"/>
    </location>
</feature>
<name>A0A376FX07_9FLAO</name>
<proteinExistence type="predicted"/>